<accession>A0A8R1UZV5</accession>
<dbReference type="AlphaFoldDB" id="A0A2A6CDU9"/>
<name>A0A2A6CDU9_PRIPA</name>
<evidence type="ECO:0000313" key="2">
    <source>
        <dbReference type="Proteomes" id="UP000005239"/>
    </source>
</evidence>
<dbReference type="EnsemblMetazoa" id="PPA43174.1">
    <property type="protein sequence ID" value="PPA43174.1"/>
    <property type="gene ID" value="WBGene00281543"/>
</dbReference>
<keyword evidence="2" id="KW-1185">Reference proteome</keyword>
<reference evidence="1" key="2">
    <citation type="submission" date="2022-06" db="UniProtKB">
        <authorList>
            <consortium name="EnsemblMetazoa"/>
        </authorList>
    </citation>
    <scope>IDENTIFICATION</scope>
    <source>
        <strain evidence="1">PS312</strain>
    </source>
</reference>
<sequence length="93" mass="10664">MSSTEIHNIIPFTAVNPRRLIKDHNTCTIRPVLLSSSFSFGNMFVGSVVVDAQFREFWREVGYPLDDGSTEMANTSPWEARCMKLFQNIQNHQ</sequence>
<gene>
    <name evidence="1" type="primary">WBGene00281543</name>
</gene>
<accession>A0A2A6CDU9</accession>
<dbReference type="Proteomes" id="UP000005239">
    <property type="component" value="Unassembled WGS sequence"/>
</dbReference>
<reference evidence="2" key="1">
    <citation type="journal article" date="2008" name="Nat. Genet.">
        <title>The Pristionchus pacificus genome provides a unique perspective on nematode lifestyle and parasitism.</title>
        <authorList>
            <person name="Dieterich C."/>
            <person name="Clifton S.W."/>
            <person name="Schuster L.N."/>
            <person name="Chinwalla A."/>
            <person name="Delehaunty K."/>
            <person name="Dinkelacker I."/>
            <person name="Fulton L."/>
            <person name="Fulton R."/>
            <person name="Godfrey J."/>
            <person name="Minx P."/>
            <person name="Mitreva M."/>
            <person name="Roeseler W."/>
            <person name="Tian H."/>
            <person name="Witte H."/>
            <person name="Yang S.P."/>
            <person name="Wilson R.K."/>
            <person name="Sommer R.J."/>
        </authorList>
    </citation>
    <scope>NUCLEOTIDE SEQUENCE [LARGE SCALE GENOMIC DNA]</scope>
    <source>
        <strain evidence="2">PS312</strain>
    </source>
</reference>
<evidence type="ECO:0000313" key="1">
    <source>
        <dbReference type="EnsemblMetazoa" id="PPA43174.1"/>
    </source>
</evidence>
<proteinExistence type="predicted"/>
<protein>
    <submittedName>
        <fullName evidence="1">Uncharacterized protein</fullName>
    </submittedName>
</protein>
<organism evidence="1 2">
    <name type="scientific">Pristionchus pacificus</name>
    <name type="common">Parasitic nematode worm</name>
    <dbReference type="NCBI Taxonomy" id="54126"/>
    <lineage>
        <taxon>Eukaryota</taxon>
        <taxon>Metazoa</taxon>
        <taxon>Ecdysozoa</taxon>
        <taxon>Nematoda</taxon>
        <taxon>Chromadorea</taxon>
        <taxon>Rhabditida</taxon>
        <taxon>Rhabditina</taxon>
        <taxon>Diplogasteromorpha</taxon>
        <taxon>Diplogasteroidea</taxon>
        <taxon>Neodiplogasteridae</taxon>
        <taxon>Pristionchus</taxon>
    </lineage>
</organism>